<dbReference type="Proteomes" id="UP000503447">
    <property type="component" value="Chromosome"/>
</dbReference>
<dbReference type="EMBL" id="CP053452">
    <property type="protein sequence ID" value="QJW94532.1"/>
    <property type="molecule type" value="Genomic_DNA"/>
</dbReference>
<reference evidence="4" key="1">
    <citation type="submission" date="2020-05" db="EMBL/GenBank/DDBJ databases">
        <title>Frigoriglobus tundricola gen. nov., sp. nov., a psychrotolerant cellulolytic planctomycete of the family Gemmataceae with two divergent copies of 16S rRNA gene.</title>
        <authorList>
            <person name="Kulichevskaya I.S."/>
            <person name="Ivanova A.A."/>
            <person name="Naumoff D.G."/>
            <person name="Beletsky A.V."/>
            <person name="Rijpstra W.I.C."/>
            <person name="Sinninghe Damste J.S."/>
            <person name="Mardanov A.V."/>
            <person name="Ravin N.V."/>
            <person name="Dedysh S.N."/>
        </authorList>
    </citation>
    <scope>NUCLEOTIDE SEQUENCE [LARGE SCALE GENOMIC DNA]</scope>
    <source>
        <strain evidence="4">PL17</strain>
    </source>
</reference>
<dbReference type="CDD" id="cd08168">
    <property type="entry name" value="Cytochrom_C3"/>
    <property type="match status" value="1"/>
</dbReference>
<dbReference type="InterPro" id="IPR029467">
    <property type="entry name" value="Cyt_c7-like"/>
</dbReference>
<keyword evidence="1" id="KW-1133">Transmembrane helix</keyword>
<accession>A0A6M5YNJ4</accession>
<feature type="domain" description="Cytochrome c7-like" evidence="2">
    <location>
        <begin position="51"/>
        <end position="96"/>
    </location>
</feature>
<dbReference type="InterPro" id="IPR036280">
    <property type="entry name" value="Multihaem_cyt_sf"/>
</dbReference>
<keyword evidence="4" id="KW-1185">Reference proteome</keyword>
<evidence type="ECO:0000313" key="4">
    <source>
        <dbReference type="Proteomes" id="UP000503447"/>
    </source>
</evidence>
<protein>
    <submittedName>
        <fullName evidence="3">Class III cytochrome C family protein</fullName>
    </submittedName>
</protein>
<feature type="domain" description="Cytochrome c7-like" evidence="2">
    <location>
        <begin position="130"/>
        <end position="221"/>
    </location>
</feature>
<evidence type="ECO:0000313" key="3">
    <source>
        <dbReference type="EMBL" id="QJW94532.1"/>
    </source>
</evidence>
<dbReference type="PANTHER" id="PTHR39425">
    <property type="entry name" value="LIPOPROTEIN CYTOCHROME C"/>
    <property type="match status" value="1"/>
</dbReference>
<dbReference type="RefSeq" id="WP_171470508.1">
    <property type="nucleotide sequence ID" value="NZ_CP053452.2"/>
</dbReference>
<dbReference type="AlphaFoldDB" id="A0A6M5YNJ4"/>
<gene>
    <name evidence="3" type="ORF">FTUN_2053</name>
</gene>
<evidence type="ECO:0000259" key="2">
    <source>
        <dbReference type="Pfam" id="PF14522"/>
    </source>
</evidence>
<dbReference type="Gene3D" id="3.90.10.10">
    <property type="entry name" value="Cytochrome C3"/>
    <property type="match status" value="2"/>
</dbReference>
<feature type="transmembrane region" description="Helical" evidence="1">
    <location>
        <begin position="12"/>
        <end position="34"/>
    </location>
</feature>
<proteinExistence type="predicted"/>
<organism evidence="3 4">
    <name type="scientific">Frigoriglobus tundricola</name>
    <dbReference type="NCBI Taxonomy" id="2774151"/>
    <lineage>
        <taxon>Bacteria</taxon>
        <taxon>Pseudomonadati</taxon>
        <taxon>Planctomycetota</taxon>
        <taxon>Planctomycetia</taxon>
        <taxon>Gemmatales</taxon>
        <taxon>Gemmataceae</taxon>
        <taxon>Frigoriglobus</taxon>
    </lineage>
</organism>
<sequence>MPAIFSRSLDGYVRQAGVGLVAAVGLVAVGWYYYALPSYTRVGYQPEQPVPFSHQLHAGNLGMDCAYCHQSVFESPHASVPNSQVCMNCHNPKMANVKGASSLLAPVRASYDTGKPVEWKRVHKLPEYAYFNHSVHVNKGVSCVSCHGQVNEMKVVWHDQALTMGWCLKCHNDPQSALRPLSEVTNLKWKPSEGKSAAEIGAGIQKDLLVNAPMNCQGCHR</sequence>
<dbReference type="SUPFAM" id="SSF48695">
    <property type="entry name" value="Multiheme cytochromes"/>
    <property type="match status" value="1"/>
</dbReference>
<name>A0A6M5YNJ4_9BACT</name>
<keyword evidence="1" id="KW-0472">Membrane</keyword>
<dbReference type="Pfam" id="PF14522">
    <property type="entry name" value="Cytochrome_C7"/>
    <property type="match status" value="2"/>
</dbReference>
<dbReference type="KEGG" id="ftj:FTUN_2053"/>
<keyword evidence="1" id="KW-0812">Transmembrane</keyword>
<dbReference type="PANTHER" id="PTHR39425:SF1">
    <property type="entry name" value="CYTOCHROME C7-LIKE DOMAIN-CONTAINING PROTEIN"/>
    <property type="match status" value="1"/>
</dbReference>
<evidence type="ECO:0000256" key="1">
    <source>
        <dbReference type="SAM" id="Phobius"/>
    </source>
</evidence>